<comment type="caution">
    <text evidence="2">The sequence shown here is derived from an EMBL/GenBank/DDBJ whole genome shotgun (WGS) entry which is preliminary data.</text>
</comment>
<organism evidence="2 3">
    <name type="scientific">Ancylobacter defluvii</name>
    <dbReference type="NCBI Taxonomy" id="1282440"/>
    <lineage>
        <taxon>Bacteria</taxon>
        <taxon>Pseudomonadati</taxon>
        <taxon>Pseudomonadota</taxon>
        <taxon>Alphaproteobacteria</taxon>
        <taxon>Hyphomicrobiales</taxon>
        <taxon>Xanthobacteraceae</taxon>
        <taxon>Ancylobacter</taxon>
    </lineage>
</organism>
<evidence type="ECO:0000313" key="3">
    <source>
        <dbReference type="Proteomes" id="UP001143330"/>
    </source>
</evidence>
<feature type="region of interest" description="Disordered" evidence="1">
    <location>
        <begin position="270"/>
        <end position="300"/>
    </location>
</feature>
<protein>
    <submittedName>
        <fullName evidence="2">Uncharacterized protein</fullName>
    </submittedName>
</protein>
<dbReference type="InterPro" id="IPR021466">
    <property type="entry name" value="Put_rhamnosyl_transferase"/>
</dbReference>
<reference evidence="2" key="1">
    <citation type="journal article" date="2014" name="Int. J. Syst. Evol. Microbiol.">
        <title>Complete genome sequence of Corynebacterium casei LMG S-19264T (=DSM 44701T), isolated from a smear-ripened cheese.</title>
        <authorList>
            <consortium name="US DOE Joint Genome Institute (JGI-PGF)"/>
            <person name="Walter F."/>
            <person name="Albersmeier A."/>
            <person name="Kalinowski J."/>
            <person name="Ruckert C."/>
        </authorList>
    </citation>
    <scope>NUCLEOTIDE SEQUENCE</scope>
    <source>
        <strain evidence="2">VKM B-2789</strain>
    </source>
</reference>
<name>A0A9W6NDI7_9HYPH</name>
<dbReference type="Pfam" id="PF11316">
    <property type="entry name" value="Rhamno_transf"/>
    <property type="match status" value="1"/>
</dbReference>
<sequence length="300" mass="33576">MSITFVGLTRFSLVTQDSLTWFESTRYLTIEEAKQLVFDEGRLRLRLEIFRRYALPTYAVLTKHPQSYALIIINADLPAFCQKRLQEMIAPYPNIRIVQVRGGQSFKTPPKRLSVELAAGGRLFSYRFDDDDALPPSYIDMIRSHAETLADGTVISPINGWTIAPAPDDGIQMQNSELPCLALGLGVISSAERYLSAFQLGNHMTVHKRFPVHLISSERPLWLRTRHGYNDSVKRRPGPPPEDKPMLDASLELKKDFPFINLASLRVLHRPPVPSPAAEPRQLEPSSDAGMEAPAIGSGT</sequence>
<gene>
    <name evidence="2" type="ORF">GCM10017653_46610</name>
</gene>
<evidence type="ECO:0000313" key="2">
    <source>
        <dbReference type="EMBL" id="GLK86591.1"/>
    </source>
</evidence>
<keyword evidence="3" id="KW-1185">Reference proteome</keyword>
<dbReference type="RefSeq" id="WP_213363643.1">
    <property type="nucleotide sequence ID" value="NZ_BSFM01000021.1"/>
</dbReference>
<dbReference type="EMBL" id="BSFM01000021">
    <property type="protein sequence ID" value="GLK86591.1"/>
    <property type="molecule type" value="Genomic_DNA"/>
</dbReference>
<dbReference type="Proteomes" id="UP001143330">
    <property type="component" value="Unassembled WGS sequence"/>
</dbReference>
<evidence type="ECO:0000256" key="1">
    <source>
        <dbReference type="SAM" id="MobiDB-lite"/>
    </source>
</evidence>
<proteinExistence type="predicted"/>
<accession>A0A9W6NDI7</accession>
<dbReference type="AlphaFoldDB" id="A0A9W6NDI7"/>
<reference evidence="2" key="2">
    <citation type="submission" date="2023-01" db="EMBL/GenBank/DDBJ databases">
        <authorList>
            <person name="Sun Q."/>
            <person name="Evtushenko L."/>
        </authorList>
    </citation>
    <scope>NUCLEOTIDE SEQUENCE</scope>
    <source>
        <strain evidence="2">VKM B-2789</strain>
    </source>
</reference>